<dbReference type="InterPro" id="IPR025962">
    <property type="entry name" value="SdpI/YhfL"/>
</dbReference>
<dbReference type="Pfam" id="PF07853">
    <property type="entry name" value="DUF1648"/>
    <property type="match status" value="1"/>
</dbReference>
<evidence type="ECO:0000313" key="3">
    <source>
        <dbReference type="EMBL" id="PEM58826.1"/>
    </source>
</evidence>
<gene>
    <name evidence="3" type="ORF">CN611_04675</name>
</gene>
<dbReference type="PIRSF" id="PIRSF038959">
    <property type="entry name" value="SdpI"/>
    <property type="match status" value="1"/>
</dbReference>
<dbReference type="RefSeq" id="WP_064474456.1">
    <property type="nucleotide sequence ID" value="NZ_CP015257.1"/>
</dbReference>
<dbReference type="PANTHER" id="PTHR37810">
    <property type="entry name" value="IMMUNITY PROTEIN SDPI"/>
    <property type="match status" value="1"/>
</dbReference>
<feature type="domain" description="DUF1648" evidence="2">
    <location>
        <begin position="9"/>
        <end position="55"/>
    </location>
</feature>
<dbReference type="AlphaFoldDB" id="A0A1A9PV35"/>
<evidence type="ECO:0000313" key="4">
    <source>
        <dbReference type="Proteomes" id="UP000220621"/>
    </source>
</evidence>
<dbReference type="InterPro" id="IPR012867">
    <property type="entry name" value="DUF1648"/>
</dbReference>
<sequence length="212" mass="23713">MRKHIFPLLLIALTIIAWCVAWPHLPGEVPSHWNVAGEVDGHMSKMGGMIFDVAIMVFIYALLTVLPKIDPKHKNYDKFSKGYNVINYSVLILLFLVNIIGIGAGLGYDIPMNSTPHILVGLLFIVIGNYLPQCKPNYFVGIKTPWTLSNEEVWRKTHRFSGKVFVVLGVIMILSIVAPVEWKAFLIIGIIIGAVGLTMGYSYVAYKKELKI</sequence>
<accession>A0A1A9PV35</accession>
<dbReference type="EMBL" id="NUDL01000010">
    <property type="protein sequence ID" value="PEM58826.1"/>
    <property type="molecule type" value="Genomic_DNA"/>
</dbReference>
<comment type="caution">
    <text evidence="3">The sequence shown here is derived from an EMBL/GenBank/DDBJ whole genome shotgun (WGS) entry which is preliminary data.</text>
</comment>
<dbReference type="InterPro" id="IPR026272">
    <property type="entry name" value="SdpI"/>
</dbReference>
<proteinExistence type="predicted"/>
<protein>
    <recommendedName>
        <fullName evidence="1">Immunity protein SdpI</fullName>
    </recommendedName>
</protein>
<dbReference type="Pfam" id="PF13630">
    <property type="entry name" value="SdpI"/>
    <property type="match status" value="1"/>
</dbReference>
<comment type="subcellular location">
    <subcellularLocation>
        <location evidence="1">Membrane</location>
    </subcellularLocation>
</comment>
<reference evidence="3 4" key="1">
    <citation type="submission" date="2017-09" db="EMBL/GenBank/DDBJ databases">
        <title>Large-scale bioinformatics analysis of Bacillus genomes uncovers conserved roles of natural products in bacterial physiology.</title>
        <authorList>
            <consortium name="Agbiome Team Llc"/>
            <person name="Bleich R.M."/>
            <person name="Grubbs K.J."/>
            <person name="Santa Maria K.C."/>
            <person name="Allen S.E."/>
            <person name="Farag S."/>
            <person name="Shank E.A."/>
            <person name="Bowers A."/>
        </authorList>
    </citation>
    <scope>NUCLEOTIDE SEQUENCE [LARGE SCALE GENOMIC DNA]</scope>
    <source>
        <strain evidence="3 4">AFS010764</strain>
    </source>
</reference>
<evidence type="ECO:0000259" key="2">
    <source>
        <dbReference type="Pfam" id="PF07853"/>
    </source>
</evidence>
<dbReference type="PANTHER" id="PTHR37810:SF5">
    <property type="entry name" value="IMMUNITY PROTEIN SDPI"/>
    <property type="match status" value="1"/>
</dbReference>
<evidence type="ECO:0000256" key="1">
    <source>
        <dbReference type="PIRNR" id="PIRNR038959"/>
    </source>
</evidence>
<comment type="function">
    <text evidence="1">Immunity protein that provides protection for the cell against the toxic effects of SDP, its own SdpC-derived killing factor, and that functions as a receptor/signal transduction protein as well. Once SDP accumulates in the extracellular milieu, SdpI binds to SDP, causing sequestration of SdpR at the bacterial membrane.</text>
</comment>
<dbReference type="GO" id="GO:0009636">
    <property type="term" value="P:response to toxic substance"/>
    <property type="evidence" value="ECO:0007669"/>
    <property type="project" value="TreeGrafter"/>
</dbReference>
<organism evidence="3 4">
    <name type="scientific">Bacillus wiedmannii</name>
    <dbReference type="NCBI Taxonomy" id="1890302"/>
    <lineage>
        <taxon>Bacteria</taxon>
        <taxon>Bacillati</taxon>
        <taxon>Bacillota</taxon>
        <taxon>Bacilli</taxon>
        <taxon>Bacillales</taxon>
        <taxon>Bacillaceae</taxon>
        <taxon>Bacillus</taxon>
        <taxon>Bacillus cereus group</taxon>
    </lineage>
</organism>
<dbReference type="GO" id="GO:0016020">
    <property type="term" value="C:membrane"/>
    <property type="evidence" value="ECO:0007669"/>
    <property type="project" value="UniProtKB-SubCell"/>
</dbReference>
<dbReference type="Proteomes" id="UP000220621">
    <property type="component" value="Unassembled WGS sequence"/>
</dbReference>
<keyword evidence="1" id="KW-0472">Membrane</keyword>
<name>A0A1A9PV35_9BACI</name>